<protein>
    <submittedName>
        <fullName evidence="1">Uncharacterized protein</fullName>
    </submittedName>
</protein>
<dbReference type="Proteomes" id="UP000594261">
    <property type="component" value="Chromosome 4"/>
</dbReference>
<reference evidence="1 2" key="1">
    <citation type="journal article" date="2016" name="G3 (Bethesda)">
        <title>First Draft Assembly and Annotation of the Genome of a California Endemic Oak Quercus lobata Nee (Fagaceae).</title>
        <authorList>
            <person name="Sork V.L."/>
            <person name="Fitz-Gibbon S.T."/>
            <person name="Puiu D."/>
            <person name="Crepeau M."/>
            <person name="Gugger P.F."/>
            <person name="Sherman R."/>
            <person name="Stevens K."/>
            <person name="Langley C.H."/>
            <person name="Pellegrini M."/>
            <person name="Salzberg S.L."/>
        </authorList>
    </citation>
    <scope>NUCLEOTIDE SEQUENCE [LARGE SCALE GENOMIC DNA]</scope>
    <source>
        <strain evidence="1 2">cv. SW786</strain>
    </source>
</reference>
<dbReference type="AlphaFoldDB" id="A0A7N2LKU2"/>
<dbReference type="PANTHER" id="PTHR33710">
    <property type="entry name" value="BNAC02G09200D PROTEIN"/>
    <property type="match status" value="1"/>
</dbReference>
<dbReference type="Gramene" id="QL04p096411:mrna">
    <property type="protein sequence ID" value="QL04p096411:mrna"/>
    <property type="gene ID" value="QL04p096411"/>
</dbReference>
<proteinExistence type="predicted"/>
<dbReference type="PANTHER" id="PTHR33710:SF71">
    <property type="entry name" value="ENDONUCLEASE_EXONUCLEASE_PHOSPHATASE DOMAIN-CONTAINING PROTEIN"/>
    <property type="match status" value="1"/>
</dbReference>
<keyword evidence="2" id="KW-1185">Reference proteome</keyword>
<name>A0A7N2LKU2_QUELO</name>
<dbReference type="InParanoid" id="A0A7N2LKU2"/>
<accession>A0A7N2LKU2</accession>
<dbReference type="EnsemblPlants" id="QL04p096411:mrna">
    <property type="protein sequence ID" value="QL04p096411:mrna"/>
    <property type="gene ID" value="QL04p096411"/>
</dbReference>
<reference evidence="1" key="2">
    <citation type="submission" date="2021-01" db="UniProtKB">
        <authorList>
            <consortium name="EnsemblPlants"/>
        </authorList>
    </citation>
    <scope>IDENTIFICATION</scope>
</reference>
<evidence type="ECO:0000313" key="2">
    <source>
        <dbReference type="Proteomes" id="UP000594261"/>
    </source>
</evidence>
<sequence>MRVKGETLKAIDFELAKFDGDVCRGLQSRVEADTGCIVIQLEGILRSGVGEYVTRIAETNQVSFVQDMSPSSGGLVRGWKRLAREKAEMEQVAKRVVNGGTLVAWRFTRFYGPKFAWQGVRHGQVIWEQLDKGVMNYDWMEKFPAATIRHLNCISSYHRPLLLLLDPNGELSRWKRKPFRFEEMLLADWSCGHSKTSLGF</sequence>
<organism evidence="1 2">
    <name type="scientific">Quercus lobata</name>
    <name type="common">Valley oak</name>
    <dbReference type="NCBI Taxonomy" id="97700"/>
    <lineage>
        <taxon>Eukaryota</taxon>
        <taxon>Viridiplantae</taxon>
        <taxon>Streptophyta</taxon>
        <taxon>Embryophyta</taxon>
        <taxon>Tracheophyta</taxon>
        <taxon>Spermatophyta</taxon>
        <taxon>Magnoliopsida</taxon>
        <taxon>eudicotyledons</taxon>
        <taxon>Gunneridae</taxon>
        <taxon>Pentapetalae</taxon>
        <taxon>rosids</taxon>
        <taxon>fabids</taxon>
        <taxon>Fagales</taxon>
        <taxon>Fagaceae</taxon>
        <taxon>Quercus</taxon>
    </lineage>
</organism>
<evidence type="ECO:0000313" key="1">
    <source>
        <dbReference type="EnsemblPlants" id="QL04p096411:mrna"/>
    </source>
</evidence>
<dbReference type="EMBL" id="LRBV02000004">
    <property type="status" value="NOT_ANNOTATED_CDS"/>
    <property type="molecule type" value="Genomic_DNA"/>
</dbReference>